<dbReference type="PANTHER" id="PTHR46796:SF2">
    <property type="entry name" value="TRANSCRIPTIONAL REGULATORY PROTEIN"/>
    <property type="match status" value="1"/>
</dbReference>
<dbReference type="InterPro" id="IPR018062">
    <property type="entry name" value="HTH_AraC-typ_CS"/>
</dbReference>
<comment type="caution">
    <text evidence="5">The sequence shown here is derived from an EMBL/GenBank/DDBJ whole genome shotgun (WGS) entry which is preliminary data.</text>
</comment>
<dbReference type="PANTHER" id="PTHR46796">
    <property type="entry name" value="HTH-TYPE TRANSCRIPTIONAL ACTIVATOR RHAS-RELATED"/>
    <property type="match status" value="1"/>
</dbReference>
<dbReference type="PROSITE" id="PS01124">
    <property type="entry name" value="HTH_ARAC_FAMILY_2"/>
    <property type="match status" value="1"/>
</dbReference>
<dbReference type="RefSeq" id="WP_377801787.1">
    <property type="nucleotide sequence ID" value="NZ_JBHSLW010000104.1"/>
</dbReference>
<dbReference type="SMART" id="SM00342">
    <property type="entry name" value="HTH_ARAC"/>
    <property type="match status" value="1"/>
</dbReference>
<dbReference type="PROSITE" id="PS00041">
    <property type="entry name" value="HTH_ARAC_FAMILY_1"/>
    <property type="match status" value="1"/>
</dbReference>
<evidence type="ECO:0000313" key="5">
    <source>
        <dbReference type="EMBL" id="MFC5423725.1"/>
    </source>
</evidence>
<reference evidence="6" key="1">
    <citation type="journal article" date="2019" name="Int. J. Syst. Evol. Microbiol.">
        <title>The Global Catalogue of Microorganisms (GCM) 10K type strain sequencing project: providing services to taxonomists for standard genome sequencing and annotation.</title>
        <authorList>
            <consortium name="The Broad Institute Genomics Platform"/>
            <consortium name="The Broad Institute Genome Sequencing Center for Infectious Disease"/>
            <person name="Wu L."/>
            <person name="Ma J."/>
        </authorList>
    </citation>
    <scope>NUCLEOTIDE SEQUENCE [LARGE SCALE GENOMIC DNA]</scope>
    <source>
        <strain evidence="6">NCAIM B.01391</strain>
    </source>
</reference>
<dbReference type="Proteomes" id="UP001596053">
    <property type="component" value="Unassembled WGS sequence"/>
</dbReference>
<dbReference type="EMBL" id="JBHSLW010000104">
    <property type="protein sequence ID" value="MFC5423725.1"/>
    <property type="molecule type" value="Genomic_DNA"/>
</dbReference>
<sequence>MSDALRIAHGAFGRVALLDMDRSLVRHAHPHCHVLLKVDGDDTQFLVGDHVAPLTGDLAVLVNAWEPHAYIHDPRRKNALILALYIEPDWLRSFRPNWAASGAPGFFEHSAGEVTAHIRQTALDLAAEMVHEPGASRRQEHLLSELMIAVIERFTPWRSIGASLREIARSNAVDWRVGRAISLMRSNPAASLSIDKLAREAGLSRAHFFRVFEDSVGVTPHVFLNVLKVELAVGAIVEGDETFSTIGDRLGFSAPAHFTRFFRDHCSVAPSEFRKVARLGR</sequence>
<keyword evidence="6" id="KW-1185">Reference proteome</keyword>
<gene>
    <name evidence="5" type="ORF">ACFPOB_29775</name>
</gene>
<proteinExistence type="predicted"/>
<protein>
    <submittedName>
        <fullName evidence="5">Helix-turn-helix domain-containing protein</fullName>
    </submittedName>
</protein>
<dbReference type="Pfam" id="PF12833">
    <property type="entry name" value="HTH_18"/>
    <property type="match status" value="1"/>
</dbReference>
<dbReference type="InterPro" id="IPR050204">
    <property type="entry name" value="AraC_XylS_family_regulators"/>
</dbReference>
<evidence type="ECO:0000256" key="1">
    <source>
        <dbReference type="ARBA" id="ARBA00023015"/>
    </source>
</evidence>
<dbReference type="Gene3D" id="1.10.10.60">
    <property type="entry name" value="Homeodomain-like"/>
    <property type="match status" value="1"/>
</dbReference>
<evidence type="ECO:0000256" key="3">
    <source>
        <dbReference type="ARBA" id="ARBA00023163"/>
    </source>
</evidence>
<keyword evidence="3" id="KW-0804">Transcription</keyword>
<evidence type="ECO:0000313" key="6">
    <source>
        <dbReference type="Proteomes" id="UP001596053"/>
    </source>
</evidence>
<dbReference type="InterPro" id="IPR009057">
    <property type="entry name" value="Homeodomain-like_sf"/>
</dbReference>
<evidence type="ECO:0000259" key="4">
    <source>
        <dbReference type="PROSITE" id="PS01124"/>
    </source>
</evidence>
<dbReference type="InterPro" id="IPR018060">
    <property type="entry name" value="HTH_AraC"/>
</dbReference>
<accession>A0ABW0J1M8</accession>
<evidence type="ECO:0000256" key="2">
    <source>
        <dbReference type="ARBA" id="ARBA00023125"/>
    </source>
</evidence>
<keyword evidence="2" id="KW-0238">DNA-binding</keyword>
<organism evidence="5 6">
    <name type="scientific">Bosea eneae</name>
    <dbReference type="NCBI Taxonomy" id="151454"/>
    <lineage>
        <taxon>Bacteria</taxon>
        <taxon>Pseudomonadati</taxon>
        <taxon>Pseudomonadota</taxon>
        <taxon>Alphaproteobacteria</taxon>
        <taxon>Hyphomicrobiales</taxon>
        <taxon>Boseaceae</taxon>
        <taxon>Bosea</taxon>
    </lineage>
</organism>
<dbReference type="SUPFAM" id="SSF46689">
    <property type="entry name" value="Homeodomain-like"/>
    <property type="match status" value="2"/>
</dbReference>
<name>A0ABW0J1M8_9HYPH</name>
<keyword evidence="1" id="KW-0805">Transcription regulation</keyword>
<feature type="domain" description="HTH araC/xylS-type" evidence="4">
    <location>
        <begin position="178"/>
        <end position="276"/>
    </location>
</feature>